<evidence type="ECO:0000256" key="1">
    <source>
        <dbReference type="SAM" id="Phobius"/>
    </source>
</evidence>
<feature type="transmembrane region" description="Helical" evidence="1">
    <location>
        <begin position="37"/>
        <end position="62"/>
    </location>
</feature>
<keyword evidence="1" id="KW-1133">Transmembrane helix</keyword>
<name>A0AAW1CG46_9HEMI</name>
<dbReference type="Proteomes" id="UP001461498">
    <property type="component" value="Unassembled WGS sequence"/>
</dbReference>
<reference evidence="2 3" key="1">
    <citation type="submission" date="2022-12" db="EMBL/GenBank/DDBJ databases">
        <title>Chromosome-level genome assembly of true bugs.</title>
        <authorList>
            <person name="Ma L."/>
            <person name="Li H."/>
        </authorList>
    </citation>
    <scope>NUCLEOTIDE SEQUENCE [LARGE SCALE GENOMIC DNA]</scope>
    <source>
        <strain evidence="2">Lab_2022b</strain>
    </source>
</reference>
<keyword evidence="1" id="KW-0472">Membrane</keyword>
<proteinExistence type="predicted"/>
<organism evidence="2 3">
    <name type="scientific">Rhynocoris fuscipes</name>
    <dbReference type="NCBI Taxonomy" id="488301"/>
    <lineage>
        <taxon>Eukaryota</taxon>
        <taxon>Metazoa</taxon>
        <taxon>Ecdysozoa</taxon>
        <taxon>Arthropoda</taxon>
        <taxon>Hexapoda</taxon>
        <taxon>Insecta</taxon>
        <taxon>Pterygota</taxon>
        <taxon>Neoptera</taxon>
        <taxon>Paraneoptera</taxon>
        <taxon>Hemiptera</taxon>
        <taxon>Heteroptera</taxon>
        <taxon>Panheteroptera</taxon>
        <taxon>Cimicomorpha</taxon>
        <taxon>Reduviidae</taxon>
        <taxon>Harpactorinae</taxon>
        <taxon>Harpactorini</taxon>
        <taxon>Rhynocoris</taxon>
    </lineage>
</organism>
<dbReference type="EMBL" id="JAPXFL010000013">
    <property type="protein sequence ID" value="KAK9497826.1"/>
    <property type="molecule type" value="Genomic_DNA"/>
</dbReference>
<accession>A0AAW1CG46</accession>
<sequence>MVSSLASSTNHFVTIVALSHRNASTNGTLIDISQANAAFNVLLTGIVISCMLMTIICICYLCQWNISKSGESLERITYRNGDDSWSNVAETDTDTPLHIFSVDHQHQHQMDYNGDSSELSELPPPSYDEAVKQVQDKDLPSYEAAVKLCSAGYL</sequence>
<keyword evidence="3" id="KW-1185">Reference proteome</keyword>
<comment type="caution">
    <text evidence="2">The sequence shown here is derived from an EMBL/GenBank/DDBJ whole genome shotgun (WGS) entry which is preliminary data.</text>
</comment>
<keyword evidence="1" id="KW-0812">Transmembrane</keyword>
<protein>
    <submittedName>
        <fullName evidence="2">Uncharacterized protein</fullName>
    </submittedName>
</protein>
<evidence type="ECO:0000313" key="3">
    <source>
        <dbReference type="Proteomes" id="UP001461498"/>
    </source>
</evidence>
<dbReference type="AlphaFoldDB" id="A0AAW1CG46"/>
<evidence type="ECO:0000313" key="2">
    <source>
        <dbReference type="EMBL" id="KAK9497826.1"/>
    </source>
</evidence>
<gene>
    <name evidence="2" type="ORF">O3M35_003745</name>
</gene>